<organism evidence="1 2">
    <name type="scientific">Scytonema hofmannii FACHB-248</name>
    <dbReference type="NCBI Taxonomy" id="1842502"/>
    <lineage>
        <taxon>Bacteria</taxon>
        <taxon>Bacillati</taxon>
        <taxon>Cyanobacteriota</taxon>
        <taxon>Cyanophyceae</taxon>
        <taxon>Nostocales</taxon>
        <taxon>Scytonemataceae</taxon>
        <taxon>Scytonema</taxon>
    </lineage>
</organism>
<protein>
    <submittedName>
        <fullName evidence="1">Uncharacterized protein</fullName>
    </submittedName>
</protein>
<dbReference type="EMBL" id="JACJTA010000012">
    <property type="protein sequence ID" value="MBD2604482.1"/>
    <property type="molecule type" value="Genomic_DNA"/>
</dbReference>
<accession>A0ABR8GM43</accession>
<name>A0ABR8GM43_9CYAN</name>
<gene>
    <name evidence="1" type="ORF">H6G81_08045</name>
</gene>
<evidence type="ECO:0000313" key="1">
    <source>
        <dbReference type="EMBL" id="MBD2604482.1"/>
    </source>
</evidence>
<evidence type="ECO:0000313" key="2">
    <source>
        <dbReference type="Proteomes" id="UP000660380"/>
    </source>
</evidence>
<sequence>MPYEQVVKKIFARRENLRAIAYSMDLLIPGFYFWCPYFTMRIGGAIPDDNPYKYPGKIHSSTGIGIVLPGYKIFTSYQDSYDA</sequence>
<reference evidence="1 2" key="1">
    <citation type="journal article" date="2020" name="ISME J.">
        <title>Comparative genomics reveals insights into cyanobacterial evolution and habitat adaptation.</title>
        <authorList>
            <person name="Chen M.Y."/>
            <person name="Teng W.K."/>
            <person name="Zhao L."/>
            <person name="Hu C.X."/>
            <person name="Zhou Y.K."/>
            <person name="Han B.P."/>
            <person name="Song L.R."/>
            <person name="Shu W.S."/>
        </authorList>
    </citation>
    <scope>NUCLEOTIDE SEQUENCE [LARGE SCALE GENOMIC DNA]</scope>
    <source>
        <strain evidence="1 2">FACHB-248</strain>
    </source>
</reference>
<keyword evidence="2" id="KW-1185">Reference proteome</keyword>
<proteinExistence type="predicted"/>
<comment type="caution">
    <text evidence="1">The sequence shown here is derived from an EMBL/GenBank/DDBJ whole genome shotgun (WGS) entry which is preliminary data.</text>
</comment>
<dbReference type="Proteomes" id="UP000660380">
    <property type="component" value="Unassembled WGS sequence"/>
</dbReference>